<keyword evidence="1" id="KW-0472">Membrane</keyword>
<feature type="transmembrane region" description="Helical" evidence="1">
    <location>
        <begin position="26"/>
        <end position="45"/>
    </location>
</feature>
<sequence>MSIETIGSPFKRDNKKAREFYKNLKAVLLGITIITLISLGLINLFELPNDSNKNKVSQLQDALETYKPENLQIGEYADIGATLSTDWKVFLGVASVALYCFLGAGFIGKKITLGLARWTDYVLGAVFVSEAVGMISYGAYYVWLYW</sequence>
<feature type="transmembrane region" description="Helical" evidence="1">
    <location>
        <begin position="89"/>
        <end position="108"/>
    </location>
</feature>
<accession>K0KX84</accession>
<dbReference type="AlphaFoldDB" id="K0KX84"/>
<dbReference type="HOGENOM" id="CLU_1778915_0_0_1"/>
<keyword evidence="3" id="KW-1185">Reference proteome</keyword>
<organism evidence="2 3">
    <name type="scientific">Wickerhamomyces ciferrii (strain ATCC 14091 / BCRC 22168 / CBS 111 / JCM 3599 / NBRC 0793 / NRRL Y-1031 F-60-10)</name>
    <name type="common">Yeast</name>
    <name type="synonym">Pichia ciferrii</name>
    <dbReference type="NCBI Taxonomy" id="1206466"/>
    <lineage>
        <taxon>Eukaryota</taxon>
        <taxon>Fungi</taxon>
        <taxon>Dikarya</taxon>
        <taxon>Ascomycota</taxon>
        <taxon>Saccharomycotina</taxon>
        <taxon>Saccharomycetes</taxon>
        <taxon>Phaffomycetales</taxon>
        <taxon>Wickerhamomycetaceae</taxon>
        <taxon>Wickerhamomyces</taxon>
    </lineage>
</organism>
<dbReference type="Proteomes" id="UP000009328">
    <property type="component" value="Unassembled WGS sequence"/>
</dbReference>
<comment type="caution">
    <text evidence="2">The sequence shown here is derived from an EMBL/GenBank/DDBJ whole genome shotgun (WGS) entry which is preliminary data.</text>
</comment>
<feature type="transmembrane region" description="Helical" evidence="1">
    <location>
        <begin position="120"/>
        <end position="143"/>
    </location>
</feature>
<name>K0KX84_WICCF</name>
<protein>
    <submittedName>
        <fullName evidence="2">Membrane protein</fullName>
    </submittedName>
</protein>
<gene>
    <name evidence="2" type="ORF">BN7_5682</name>
</gene>
<keyword evidence="1" id="KW-1133">Transmembrane helix</keyword>
<dbReference type="EMBL" id="CAIF01000227">
    <property type="protein sequence ID" value="CCH46094.1"/>
    <property type="molecule type" value="Genomic_DNA"/>
</dbReference>
<dbReference type="InParanoid" id="K0KX84"/>
<evidence type="ECO:0000256" key="1">
    <source>
        <dbReference type="SAM" id="Phobius"/>
    </source>
</evidence>
<evidence type="ECO:0000313" key="3">
    <source>
        <dbReference type="Proteomes" id="UP000009328"/>
    </source>
</evidence>
<keyword evidence="1" id="KW-0812">Transmembrane</keyword>
<evidence type="ECO:0000313" key="2">
    <source>
        <dbReference type="EMBL" id="CCH46094.1"/>
    </source>
</evidence>
<reference evidence="2 3" key="1">
    <citation type="journal article" date="2012" name="Eukaryot. Cell">
        <title>Draft genome sequence of Wickerhamomyces ciferrii NRRL Y-1031 F-60-10.</title>
        <authorList>
            <person name="Schneider J."/>
            <person name="Andrea H."/>
            <person name="Blom J."/>
            <person name="Jaenicke S."/>
            <person name="Ruckert C."/>
            <person name="Schorsch C."/>
            <person name="Szczepanowski R."/>
            <person name="Farwick M."/>
            <person name="Goesmann A."/>
            <person name="Puhler A."/>
            <person name="Schaffer S."/>
            <person name="Tauch A."/>
            <person name="Kohler T."/>
            <person name="Brinkrolf K."/>
        </authorList>
    </citation>
    <scope>NUCLEOTIDE SEQUENCE [LARGE SCALE GENOMIC DNA]</scope>
    <source>
        <strain evidence="3">ATCC 14091 / BCRC 22168 / CBS 111 / JCM 3599 / NBRC 0793 / NRRL Y-1031 F-60-10</strain>
    </source>
</reference>
<proteinExistence type="predicted"/>